<keyword evidence="7" id="KW-0472">Membrane</keyword>
<evidence type="ECO:0000256" key="5">
    <source>
        <dbReference type="ARBA" id="ARBA00023242"/>
    </source>
</evidence>
<feature type="region of interest" description="Disordered" evidence="6">
    <location>
        <begin position="289"/>
        <end position="322"/>
    </location>
</feature>
<feature type="transmembrane region" description="Helical" evidence="7">
    <location>
        <begin position="797"/>
        <end position="819"/>
    </location>
</feature>
<feature type="compositionally biased region" description="Polar residues" evidence="6">
    <location>
        <begin position="306"/>
        <end position="322"/>
    </location>
</feature>
<keyword evidence="7" id="KW-1133">Transmembrane helix</keyword>
<evidence type="ECO:0000256" key="1">
    <source>
        <dbReference type="ARBA" id="ARBA00004123"/>
    </source>
</evidence>
<keyword evidence="9" id="KW-1185">Reference proteome</keyword>
<keyword evidence="4" id="KW-0862">Zinc</keyword>
<feature type="compositionally biased region" description="Polar residues" evidence="6">
    <location>
        <begin position="93"/>
        <end position="117"/>
    </location>
</feature>
<keyword evidence="3" id="KW-0863">Zinc-finger</keyword>
<dbReference type="GO" id="GO:0008270">
    <property type="term" value="F:zinc ion binding"/>
    <property type="evidence" value="ECO:0007669"/>
    <property type="project" value="UniProtKB-KW"/>
</dbReference>
<sequence length="1977" mass="221488">MAIIRGCQMGLDMPTFAKQFKTSKSVIWATLNAPNLSKATGRPLKTSSQDDRIIVRMSKKNLRLTSTDINSELKNQYGVQLSVQGHCQKTSAPRFSLQKAPSEQTNDSGEEPFSSTEVGKGSSALGWNKVLWSDESKYLMIGTDGVTLVRRPGDKRNDPKYQVSTVKHGGGNVMMWGCFHATGVGSLIRITGTMESYMYKDILEKEMLPSGKSQMGRGWLFQQDNDPKHSSHFFRDWFAQHRVNVMTWPSQSPDLNPSSISRSLLEAAEKRATECEKKVGLLEQVLITRSHEDTNTGGSHSNSTSPRGGNSPNAPNPTVHTIMDTPQETGVLIETTGRLRKIIWSTTQCSVDLLGYRTEKTTSKQITVTAEECSKMKKHQRCNFGDLVAINGVSKTENPLIIDWPSAPFSIFKGTQTAETTNCFMVRTHVATRFGKDVPESPAGSMDRCRYSDGFCTTRDGGASAWDPTPSAQCEYVAWKSFKGFMSQDIWLIKDREVALTFNDSSSRTLSCGVKLIVTDQGYGVNLAEKTKRSTENTANKEWSVDGKAVLDSSVNWFARNFLDWCHNLNSLTASTLAAAASNPTLAARQMLRKENVHARFVSKGYLAVQTCSALAPDSYRFVAFKNLCYSKPAIEVVLPEGNTSTTFLDLATNEITNRAYPVECSLTTNFQFIVNDTLASLNPFTLELKETKNFHAENDLHSSNSLISQALQEPLIFHNMVIGSISEEIHENHYNEIWAALQGSPEAITKIISRNSDPASGSIAGGKLEQIISFCDRAKWLGGVIFTVWTLIVDTLVTGVILALIFMYFATGFLSVYLPFSRSMPKHELERVVTPRPTLDEYEAIRNRLATPRINALETSSREFFTAQIPIKANGIHCRALVDTGASFTVASEDMCCLLGIGQLLEPTSHTAIGSFMLFQDTHFTKGKCIPSGPQSYEFILGNDLLQRLPKFYLDYTKGVFEIGEDKLPLGQQRNASIFPSRHAVHVMKDTVIPARSESFVRCIVPGVAQTADLVLLSQTNTLSSQDLVIAPAVFSANFVNLLVTNPTNEPKILYANTKAASATESFSTQTLLAQPPRLETSTRTRRDLSLPRNIRSARTTAQIAFWQRNSQFYLTTDRGRKIIMEVDHSETVTGALRVHTRFATVNKPTSKETMDLLNAQVTATQTKELHPGWLRLFPENDFLSGVPRDSSAWKLAKAVADGGRLHRRPPCDTSLPQVCDFLNDPQREYCQMHLLDQNAATLANSPPGVGKTVMISAAAIAASSIFPGKLNIICGVTNASASEAVVKLAELETNNPVRFTRLISEQNRQRQRDSTHSDADYPELWKRVLAVALRRSDDSALNGCRYDVKIAQNAMFHLKKARAPVPPLKSKDLLKVSSSAQFFSVADSFANQWAPFANQVAKVQVDEASQLPLFALIALLATFPNAKFGLVGDHRQLPPFSDQEVYPLHHQIAIGNLLKEADRNHRFPATFLNVVHRCPNLITHIISRMFYPEDLQSVRSPRERNQYARALGLPDRYPLHLIYTTGEETVSGTSAFSRSEAQAALQIARDLRGTLGTPPSRCSELDRMTELLRKSKTADIQEDFMDRIEEDIRKLTTHVNIMTNTYREVTPVFSRQLIELKEKNDDDEKKNRMGKYDRFLKPVEEGRKQCTLCDHKFNKQQDSATNLYIHHFSKKHPSEYAHINGKREKSDDVLDQPLVKKMAQATIIESFQNFLPDGVKTEEGHRAITQFLCVTNQSLNMVNCQGFINMIKVISPKLVLKSRTHFTRYEVPKLYEEYERRLMMELRQVENIAISFDGWSDSSNKHECLGVLVHFVKDSKLNFRLIGVIDISHQSHTGIFLFEKIKHNLEHFGIEEKVKVIVRDGARNVVKAADQFRIPHYDCVAHKLHLATKIAIESFPGLLESLEKIRKICSKLNKSSTARREWNELHDLLEIPVLFLKKYTELTDADWKLMETALEMLQPIAEAVKLVQVNT</sequence>
<evidence type="ECO:0000256" key="6">
    <source>
        <dbReference type="SAM" id="MobiDB-lite"/>
    </source>
</evidence>
<protein>
    <submittedName>
        <fullName evidence="8">Uncharacterized protein</fullName>
    </submittedName>
</protein>
<evidence type="ECO:0000256" key="4">
    <source>
        <dbReference type="ARBA" id="ARBA00022833"/>
    </source>
</evidence>
<organism evidence="8 9">
    <name type="scientific">Caenorhabditis japonica</name>
    <dbReference type="NCBI Taxonomy" id="281687"/>
    <lineage>
        <taxon>Eukaryota</taxon>
        <taxon>Metazoa</taxon>
        <taxon>Ecdysozoa</taxon>
        <taxon>Nematoda</taxon>
        <taxon>Chromadorea</taxon>
        <taxon>Rhabditida</taxon>
        <taxon>Rhabditina</taxon>
        <taxon>Rhabditomorpha</taxon>
        <taxon>Rhabditoidea</taxon>
        <taxon>Rhabditidae</taxon>
        <taxon>Peloderinae</taxon>
        <taxon>Caenorhabditis</taxon>
    </lineage>
</organism>
<dbReference type="GO" id="GO:0003676">
    <property type="term" value="F:nucleic acid binding"/>
    <property type="evidence" value="ECO:0007669"/>
    <property type="project" value="InterPro"/>
</dbReference>
<keyword evidence="2" id="KW-0479">Metal-binding</keyword>
<dbReference type="SUPFAM" id="SSF52540">
    <property type="entry name" value="P-loop containing nucleoside triphosphate hydrolases"/>
    <property type="match status" value="1"/>
</dbReference>
<evidence type="ECO:0000313" key="9">
    <source>
        <dbReference type="Proteomes" id="UP000005237"/>
    </source>
</evidence>
<dbReference type="InterPro" id="IPR036397">
    <property type="entry name" value="RNaseH_sf"/>
</dbReference>
<dbReference type="SUPFAM" id="SSF50630">
    <property type="entry name" value="Acid proteases"/>
    <property type="match status" value="1"/>
</dbReference>
<dbReference type="GO" id="GO:0005634">
    <property type="term" value="C:nucleus"/>
    <property type="evidence" value="ECO:0007669"/>
    <property type="project" value="UniProtKB-SubCell"/>
</dbReference>
<dbReference type="PANTHER" id="PTHR46481">
    <property type="entry name" value="ZINC FINGER BED DOMAIN-CONTAINING PROTEIN 4"/>
    <property type="match status" value="1"/>
</dbReference>
<dbReference type="InterPro" id="IPR052035">
    <property type="entry name" value="ZnF_BED_domain_contain"/>
</dbReference>
<comment type="subcellular location">
    <subcellularLocation>
        <location evidence="1">Nucleus</location>
    </subcellularLocation>
</comment>
<dbReference type="InterPro" id="IPR012337">
    <property type="entry name" value="RNaseH-like_sf"/>
</dbReference>
<dbReference type="SUPFAM" id="SSF53098">
    <property type="entry name" value="Ribonuclease H-like"/>
    <property type="match status" value="1"/>
</dbReference>
<dbReference type="InterPro" id="IPR027417">
    <property type="entry name" value="P-loop_NTPase"/>
</dbReference>
<accession>A0A8R1HJ03</accession>
<keyword evidence="7" id="KW-0812">Transmembrane</keyword>
<dbReference type="Gene3D" id="3.30.420.10">
    <property type="entry name" value="Ribonuclease H-like superfamily/Ribonuclease H"/>
    <property type="match status" value="1"/>
</dbReference>
<dbReference type="PANTHER" id="PTHR46481:SF10">
    <property type="entry name" value="ZINC FINGER BED DOMAIN-CONTAINING PROTEIN 39"/>
    <property type="match status" value="1"/>
</dbReference>
<dbReference type="Gene3D" id="3.40.50.300">
    <property type="entry name" value="P-loop containing nucleotide triphosphate hydrolases"/>
    <property type="match status" value="1"/>
</dbReference>
<feature type="region of interest" description="Disordered" evidence="6">
    <location>
        <begin position="93"/>
        <end position="121"/>
    </location>
</feature>
<reference evidence="8" key="2">
    <citation type="submission" date="2022-06" db="UniProtKB">
        <authorList>
            <consortium name="EnsemblMetazoa"/>
        </authorList>
    </citation>
    <scope>IDENTIFICATION</scope>
    <source>
        <strain evidence="8">DF5081</strain>
    </source>
</reference>
<evidence type="ECO:0000313" key="8">
    <source>
        <dbReference type="EnsemblMetazoa" id="CJA00587c.1"/>
    </source>
</evidence>
<name>A0A8R1HJ03_CAEJA</name>
<dbReference type="InterPro" id="IPR021109">
    <property type="entry name" value="Peptidase_aspartic_dom_sf"/>
</dbReference>
<feature type="compositionally biased region" description="Low complexity" evidence="6">
    <location>
        <begin position="295"/>
        <end position="305"/>
    </location>
</feature>
<dbReference type="Gene3D" id="2.40.70.10">
    <property type="entry name" value="Acid Proteases"/>
    <property type="match status" value="1"/>
</dbReference>
<reference evidence="9" key="1">
    <citation type="submission" date="2010-08" db="EMBL/GenBank/DDBJ databases">
        <authorList>
            <consortium name="Caenorhabditis japonica Sequencing Consortium"/>
            <person name="Wilson R.K."/>
        </authorList>
    </citation>
    <scope>NUCLEOTIDE SEQUENCE [LARGE SCALE GENOMIC DNA]</scope>
    <source>
        <strain evidence="9">DF5081</strain>
    </source>
</reference>
<evidence type="ECO:0000256" key="7">
    <source>
        <dbReference type="SAM" id="Phobius"/>
    </source>
</evidence>
<dbReference type="Proteomes" id="UP000005237">
    <property type="component" value="Unassembled WGS sequence"/>
</dbReference>
<dbReference type="EnsemblMetazoa" id="CJA00587c.1">
    <property type="protein sequence ID" value="CJA00587c.1"/>
    <property type="gene ID" value="WBGene00119791"/>
</dbReference>
<keyword evidence="5" id="KW-0539">Nucleus</keyword>
<evidence type="ECO:0000256" key="3">
    <source>
        <dbReference type="ARBA" id="ARBA00022771"/>
    </source>
</evidence>
<evidence type="ECO:0000256" key="2">
    <source>
        <dbReference type="ARBA" id="ARBA00022723"/>
    </source>
</evidence>
<proteinExistence type="predicted"/>